<name>A0A2N5N3S8_9BACL</name>
<dbReference type="EMBL" id="NFEZ01000004">
    <property type="protein sequence ID" value="PLT44998.1"/>
    <property type="molecule type" value="Genomic_DNA"/>
</dbReference>
<organism evidence="1 2">
    <name type="scientific">Paenibacillus pasadenensis</name>
    <dbReference type="NCBI Taxonomy" id="217090"/>
    <lineage>
        <taxon>Bacteria</taxon>
        <taxon>Bacillati</taxon>
        <taxon>Bacillota</taxon>
        <taxon>Bacilli</taxon>
        <taxon>Bacillales</taxon>
        <taxon>Paenibacillaceae</taxon>
        <taxon>Paenibacillus</taxon>
    </lineage>
</organism>
<proteinExistence type="predicted"/>
<keyword evidence="2" id="KW-1185">Reference proteome</keyword>
<comment type="caution">
    <text evidence="1">The sequence shown here is derived from an EMBL/GenBank/DDBJ whole genome shotgun (WGS) entry which is preliminary data.</text>
</comment>
<evidence type="ECO:0000313" key="1">
    <source>
        <dbReference type="EMBL" id="PLT44998.1"/>
    </source>
</evidence>
<sequence>MAHRLSVASCQPPSGWGCRIIVPYRPWAWSSRSPLRAR</sequence>
<protein>
    <submittedName>
        <fullName evidence="1">Uncharacterized protein</fullName>
    </submittedName>
</protein>
<evidence type="ECO:0000313" key="2">
    <source>
        <dbReference type="Proteomes" id="UP000234789"/>
    </source>
</evidence>
<accession>A0A2N5N3S8</accession>
<dbReference type="AlphaFoldDB" id="A0A2N5N3S8"/>
<dbReference type="Proteomes" id="UP000234789">
    <property type="component" value="Unassembled WGS sequence"/>
</dbReference>
<gene>
    <name evidence="1" type="ORF">B8V81_3429</name>
</gene>
<reference evidence="1 2" key="1">
    <citation type="submission" date="2017-05" db="EMBL/GenBank/DDBJ databases">
        <title>Functional genome analysis of Paenibacillus pasadenensis strain R16: insights on endophytic life style and antifungal activity.</title>
        <authorList>
            <person name="Passera A."/>
            <person name="Marcolungo L."/>
            <person name="Casati P."/>
            <person name="Brasca M."/>
            <person name="Quaglino F."/>
            <person name="Delledonne M."/>
        </authorList>
    </citation>
    <scope>NUCLEOTIDE SEQUENCE [LARGE SCALE GENOMIC DNA]</scope>
    <source>
        <strain evidence="1 2">R16</strain>
    </source>
</reference>